<evidence type="ECO:0000313" key="3">
    <source>
        <dbReference type="Proteomes" id="UP001141806"/>
    </source>
</evidence>
<feature type="region of interest" description="Disordered" evidence="1">
    <location>
        <begin position="1"/>
        <end position="29"/>
    </location>
</feature>
<keyword evidence="3" id="KW-1185">Reference proteome</keyword>
<dbReference type="EMBL" id="JAMYWD010000931">
    <property type="protein sequence ID" value="KAJ4946669.1"/>
    <property type="molecule type" value="Genomic_DNA"/>
</dbReference>
<accession>A0A9Q0GP64</accession>
<feature type="region of interest" description="Disordered" evidence="1">
    <location>
        <begin position="189"/>
        <end position="212"/>
    </location>
</feature>
<dbReference type="Proteomes" id="UP001141806">
    <property type="component" value="Unassembled WGS sequence"/>
</dbReference>
<gene>
    <name evidence="2" type="ORF">NE237_000065</name>
</gene>
<evidence type="ECO:0000313" key="2">
    <source>
        <dbReference type="EMBL" id="KAJ4946669.1"/>
    </source>
</evidence>
<reference evidence="2" key="1">
    <citation type="journal article" date="2023" name="Plant J.">
        <title>The genome of the king protea, Protea cynaroides.</title>
        <authorList>
            <person name="Chang J."/>
            <person name="Duong T.A."/>
            <person name="Schoeman C."/>
            <person name="Ma X."/>
            <person name="Roodt D."/>
            <person name="Barker N."/>
            <person name="Li Z."/>
            <person name="Van de Peer Y."/>
            <person name="Mizrachi E."/>
        </authorList>
    </citation>
    <scope>NUCLEOTIDE SEQUENCE</scope>
    <source>
        <tissue evidence="2">Young leaves</tissue>
    </source>
</reference>
<comment type="caution">
    <text evidence="2">The sequence shown here is derived from an EMBL/GenBank/DDBJ whole genome shotgun (WGS) entry which is preliminary data.</text>
</comment>
<organism evidence="2 3">
    <name type="scientific">Protea cynaroides</name>
    <dbReference type="NCBI Taxonomy" id="273540"/>
    <lineage>
        <taxon>Eukaryota</taxon>
        <taxon>Viridiplantae</taxon>
        <taxon>Streptophyta</taxon>
        <taxon>Embryophyta</taxon>
        <taxon>Tracheophyta</taxon>
        <taxon>Spermatophyta</taxon>
        <taxon>Magnoliopsida</taxon>
        <taxon>Proteales</taxon>
        <taxon>Proteaceae</taxon>
        <taxon>Protea</taxon>
    </lineage>
</organism>
<dbReference type="AlphaFoldDB" id="A0A9Q0GP64"/>
<feature type="compositionally biased region" description="Polar residues" evidence="1">
    <location>
        <begin position="1"/>
        <end position="10"/>
    </location>
</feature>
<proteinExistence type="predicted"/>
<evidence type="ECO:0000256" key="1">
    <source>
        <dbReference type="SAM" id="MobiDB-lite"/>
    </source>
</evidence>
<name>A0A9Q0GP64_9MAGN</name>
<feature type="region of interest" description="Disordered" evidence="1">
    <location>
        <begin position="63"/>
        <end position="82"/>
    </location>
</feature>
<sequence>MKSLQATFGTESGDLDSAQKTPLGVDGLAGNIEECQPKVLDESPLKIPEDLDQQEEEWTHIRVKKKRSAGSPGFVHPTRSPLPHSLQLELGLEHVSTGGKSSSLTPKSNFPPKNPSFCSGVSSLNSGTCPESAAPGTSYFGCLAAVEDLPSPVVPPKPPVPPAPAKSAQVLSPSFETCVSVPCSGPKTPSSSAGHTPFPPRRPALVSENGPSRRSAPVPWSAPLPFLAFLKPFLAPAPPPLALLPPPPYPLSVRGQRSPYLTMCGLLLDLDIWASWDKLALVLIIPNMGRNWVWIWRGEEPIG</sequence>
<protein>
    <submittedName>
        <fullName evidence="2">Uncharacterized protein</fullName>
    </submittedName>
</protein>